<feature type="signal peptide" evidence="12">
    <location>
        <begin position="1"/>
        <end position="25"/>
    </location>
</feature>
<accession>A0A813KG38</accession>
<keyword evidence="7" id="KW-0496">Mitochondrion</keyword>
<evidence type="ECO:0000256" key="2">
    <source>
        <dbReference type="ARBA" id="ARBA00006375"/>
    </source>
</evidence>
<dbReference type="PROSITE" id="PS50920">
    <property type="entry name" value="SOLCAR"/>
    <property type="match status" value="1"/>
</dbReference>
<reference evidence="13" key="1">
    <citation type="submission" date="2021-02" db="EMBL/GenBank/DDBJ databases">
        <authorList>
            <person name="Dougan E. K."/>
            <person name="Rhodes N."/>
            <person name="Thang M."/>
            <person name="Chan C."/>
        </authorList>
    </citation>
    <scope>NUCLEOTIDE SEQUENCE</scope>
</reference>
<dbReference type="EMBL" id="CAJNNW010031113">
    <property type="protein sequence ID" value="CAE8706021.1"/>
    <property type="molecule type" value="Genomic_DNA"/>
</dbReference>
<evidence type="ECO:0000256" key="7">
    <source>
        <dbReference type="ARBA" id="ARBA00023128"/>
    </source>
</evidence>
<dbReference type="Proteomes" id="UP000626109">
    <property type="component" value="Unassembled WGS sequence"/>
</dbReference>
<comment type="caution">
    <text evidence="13">The sequence shown here is derived from an EMBL/GenBank/DDBJ whole genome shotgun (WGS) entry which is preliminary data.</text>
</comment>
<dbReference type="InterPro" id="IPR018108">
    <property type="entry name" value="MCP_transmembrane"/>
</dbReference>
<name>A0A813KG38_POLGL</name>
<evidence type="ECO:0000256" key="9">
    <source>
        <dbReference type="PROSITE-ProRule" id="PRU00282"/>
    </source>
</evidence>
<keyword evidence="4 9" id="KW-0812">Transmembrane</keyword>
<keyword evidence="5" id="KW-0677">Repeat</keyword>
<dbReference type="AlphaFoldDB" id="A0A813KG38"/>
<feature type="transmembrane region" description="Helical" evidence="11">
    <location>
        <begin position="58"/>
        <end position="77"/>
    </location>
</feature>
<protein>
    <recommendedName>
        <fullName evidence="15">Mitochondrial carrier protein</fullName>
    </recommendedName>
</protein>
<dbReference type="Pfam" id="PF00153">
    <property type="entry name" value="Mito_carr"/>
    <property type="match status" value="1"/>
</dbReference>
<organism evidence="13 14">
    <name type="scientific">Polarella glacialis</name>
    <name type="common">Dinoflagellate</name>
    <dbReference type="NCBI Taxonomy" id="89957"/>
    <lineage>
        <taxon>Eukaryota</taxon>
        <taxon>Sar</taxon>
        <taxon>Alveolata</taxon>
        <taxon>Dinophyceae</taxon>
        <taxon>Suessiales</taxon>
        <taxon>Suessiaceae</taxon>
        <taxon>Polarella</taxon>
    </lineage>
</organism>
<dbReference type="GO" id="GO:0031966">
    <property type="term" value="C:mitochondrial membrane"/>
    <property type="evidence" value="ECO:0007669"/>
    <property type="project" value="UniProtKB-SubCell"/>
</dbReference>
<gene>
    <name evidence="13" type="ORF">PGLA2088_LOCUS33978</name>
</gene>
<evidence type="ECO:0000313" key="14">
    <source>
        <dbReference type="Proteomes" id="UP000626109"/>
    </source>
</evidence>
<dbReference type="GO" id="GO:0022857">
    <property type="term" value="F:transmembrane transporter activity"/>
    <property type="evidence" value="ECO:0007669"/>
    <property type="project" value="TreeGrafter"/>
</dbReference>
<feature type="repeat" description="Solcar" evidence="9">
    <location>
        <begin position="332"/>
        <end position="418"/>
    </location>
</feature>
<evidence type="ECO:0000313" key="13">
    <source>
        <dbReference type="EMBL" id="CAE8706021.1"/>
    </source>
</evidence>
<evidence type="ECO:0000256" key="11">
    <source>
        <dbReference type="SAM" id="Phobius"/>
    </source>
</evidence>
<dbReference type="Gene3D" id="1.50.40.10">
    <property type="entry name" value="Mitochondrial carrier domain"/>
    <property type="match status" value="1"/>
</dbReference>
<dbReference type="SUPFAM" id="SSF103506">
    <property type="entry name" value="Mitochondrial carrier"/>
    <property type="match status" value="1"/>
</dbReference>
<dbReference type="PANTHER" id="PTHR45624:SF53">
    <property type="entry name" value="MITOCHONDRIAL CARRIER PROTEIN"/>
    <property type="match status" value="1"/>
</dbReference>
<keyword evidence="6 11" id="KW-1133">Transmembrane helix</keyword>
<evidence type="ECO:0000256" key="6">
    <source>
        <dbReference type="ARBA" id="ARBA00022989"/>
    </source>
</evidence>
<evidence type="ECO:0008006" key="15">
    <source>
        <dbReference type="Google" id="ProtNLM"/>
    </source>
</evidence>
<evidence type="ECO:0000256" key="8">
    <source>
        <dbReference type="ARBA" id="ARBA00023136"/>
    </source>
</evidence>
<keyword evidence="8 9" id="KW-0472">Membrane</keyword>
<sequence length="425" mass="46207">MAPRGRRSLLSVVLFVDALLVGSWCISAAFVSAPAASAEPSRWTYQEPNADGLTVEQIQVFLWFVLFHLIGLADFYAKKIGAGPAIPVNPFRSSGNDQGQLFKSSSFYKRADNRSGAPPGTLSDASAELQKRLVVFVALIGGLLLPMLFARCTLDDEKQRCIMYHAALGAIGGWADVTLLQATNYWKNAAQQGLPFETNPKVLYRGYLANVLNNASCLMMQFALTGYIQKLITLGEDRKLTATEKCGAAFTAGYTTGFVCGPIELAVIQQQRKGGSLVDISKNLLKGGPSVITRGTFGICLRESLYCACFLGLMPVIREKVKVQFPDSIGQSDDRARVAAAFIGGPICTIISHPPDTFKSCMQGDVERVKYGNMKETCAVIVKERGAAALWAGMPWRMVRQFCAVFIFDKVASDLGPVLFPHGFK</sequence>
<proteinExistence type="inferred from homology"/>
<comment type="subcellular location">
    <subcellularLocation>
        <location evidence="1">Mitochondrion membrane</location>
        <topology evidence="1">Multi-pass membrane protein</topology>
    </subcellularLocation>
</comment>
<keyword evidence="12" id="KW-0732">Signal</keyword>
<evidence type="ECO:0000256" key="12">
    <source>
        <dbReference type="SAM" id="SignalP"/>
    </source>
</evidence>
<dbReference type="InterPro" id="IPR050567">
    <property type="entry name" value="Mitochondrial_Carrier"/>
</dbReference>
<comment type="similarity">
    <text evidence="2 10">Belongs to the mitochondrial carrier (TC 2.A.29) family.</text>
</comment>
<keyword evidence="3 10" id="KW-0813">Transport</keyword>
<evidence type="ECO:0000256" key="5">
    <source>
        <dbReference type="ARBA" id="ARBA00022737"/>
    </source>
</evidence>
<evidence type="ECO:0000256" key="10">
    <source>
        <dbReference type="RuleBase" id="RU000488"/>
    </source>
</evidence>
<evidence type="ECO:0000256" key="1">
    <source>
        <dbReference type="ARBA" id="ARBA00004225"/>
    </source>
</evidence>
<dbReference type="InterPro" id="IPR023395">
    <property type="entry name" value="MCP_dom_sf"/>
</dbReference>
<feature type="transmembrane region" description="Helical" evidence="11">
    <location>
        <begin position="133"/>
        <end position="150"/>
    </location>
</feature>
<feature type="chain" id="PRO_5032538832" description="Mitochondrial carrier protein" evidence="12">
    <location>
        <begin position="26"/>
        <end position="425"/>
    </location>
</feature>
<evidence type="ECO:0000256" key="3">
    <source>
        <dbReference type="ARBA" id="ARBA00022448"/>
    </source>
</evidence>
<dbReference type="PANTHER" id="PTHR45624">
    <property type="entry name" value="MITOCHONDRIAL BASIC AMINO ACIDS TRANSPORTER-RELATED"/>
    <property type="match status" value="1"/>
</dbReference>
<evidence type="ECO:0000256" key="4">
    <source>
        <dbReference type="ARBA" id="ARBA00022692"/>
    </source>
</evidence>